<dbReference type="CDD" id="cd00121">
    <property type="entry name" value="MATH"/>
    <property type="match status" value="1"/>
</dbReference>
<comment type="caution">
    <text evidence="2">The sequence shown here is derived from an EMBL/GenBank/DDBJ whole genome shotgun (WGS) entry which is preliminary data.</text>
</comment>
<dbReference type="SUPFAM" id="SSF49599">
    <property type="entry name" value="TRAF domain-like"/>
    <property type="match status" value="1"/>
</dbReference>
<dbReference type="Proteomes" id="UP001328107">
    <property type="component" value="Unassembled WGS sequence"/>
</dbReference>
<protein>
    <recommendedName>
        <fullName evidence="1">MATH domain-containing protein</fullName>
    </recommendedName>
</protein>
<dbReference type="Pfam" id="PF22486">
    <property type="entry name" value="MATH_2"/>
    <property type="match status" value="1"/>
</dbReference>
<accession>A0AAN5D2V1</accession>
<feature type="non-terminal residue" evidence="2">
    <location>
        <position position="145"/>
    </location>
</feature>
<dbReference type="Gene3D" id="2.60.210.10">
    <property type="entry name" value="Apoptosis, Tumor Necrosis Factor Receptor Associated Protein 2, Chain A"/>
    <property type="match status" value="1"/>
</dbReference>
<dbReference type="EMBL" id="BTRK01000005">
    <property type="protein sequence ID" value="GMR55523.1"/>
    <property type="molecule type" value="Genomic_DNA"/>
</dbReference>
<dbReference type="SMART" id="SM00061">
    <property type="entry name" value="MATH"/>
    <property type="match status" value="1"/>
</dbReference>
<evidence type="ECO:0000313" key="3">
    <source>
        <dbReference type="Proteomes" id="UP001328107"/>
    </source>
</evidence>
<feature type="non-terminal residue" evidence="2">
    <location>
        <position position="1"/>
    </location>
</feature>
<reference evidence="3" key="1">
    <citation type="submission" date="2022-10" db="EMBL/GenBank/DDBJ databases">
        <title>Genome assembly of Pristionchus species.</title>
        <authorList>
            <person name="Yoshida K."/>
            <person name="Sommer R.J."/>
        </authorList>
    </citation>
    <scope>NUCLEOTIDE SEQUENCE [LARGE SCALE GENOMIC DNA]</scope>
    <source>
        <strain evidence="3">RS5460</strain>
    </source>
</reference>
<dbReference type="InterPro" id="IPR002083">
    <property type="entry name" value="MATH/TRAF_dom"/>
</dbReference>
<dbReference type="PROSITE" id="PS50144">
    <property type="entry name" value="MATH"/>
    <property type="match status" value="1"/>
</dbReference>
<proteinExistence type="predicted"/>
<organism evidence="2 3">
    <name type="scientific">Pristionchus mayeri</name>
    <dbReference type="NCBI Taxonomy" id="1317129"/>
    <lineage>
        <taxon>Eukaryota</taxon>
        <taxon>Metazoa</taxon>
        <taxon>Ecdysozoa</taxon>
        <taxon>Nematoda</taxon>
        <taxon>Chromadorea</taxon>
        <taxon>Rhabditida</taxon>
        <taxon>Rhabditina</taxon>
        <taxon>Diplogasteromorpha</taxon>
        <taxon>Diplogasteroidea</taxon>
        <taxon>Neodiplogasteridae</taxon>
        <taxon>Pristionchus</taxon>
    </lineage>
</organism>
<dbReference type="AlphaFoldDB" id="A0AAN5D2V1"/>
<gene>
    <name evidence="2" type="ORF">PMAYCL1PPCAC_25718</name>
</gene>
<keyword evidence="3" id="KW-1185">Reference proteome</keyword>
<evidence type="ECO:0000313" key="2">
    <source>
        <dbReference type="EMBL" id="GMR55523.1"/>
    </source>
</evidence>
<name>A0AAN5D2V1_9BILA</name>
<evidence type="ECO:0000259" key="1">
    <source>
        <dbReference type="PROSITE" id="PS50144"/>
    </source>
</evidence>
<feature type="domain" description="MATH" evidence="1">
    <location>
        <begin position="1"/>
        <end position="127"/>
    </location>
</feature>
<sequence length="145" mass="16564">SIPDSSGFISFCNPVFSITPSGIYSEEVEVQGMRWKLLLRKKSESSNLEVYLVHRTCESGPWSVDVSAQFRLIGTSGEWHREREFNETFHNGRSRCGFSEFMLWSDLISKNKEFINAVESLTIEVRFTLSNVIGISRAIDFTDPD</sequence>
<dbReference type="InterPro" id="IPR008974">
    <property type="entry name" value="TRAF-like"/>
</dbReference>